<organism evidence="2 3">
    <name type="scientific">Anatilimnocola aggregata</name>
    <dbReference type="NCBI Taxonomy" id="2528021"/>
    <lineage>
        <taxon>Bacteria</taxon>
        <taxon>Pseudomonadati</taxon>
        <taxon>Planctomycetota</taxon>
        <taxon>Planctomycetia</taxon>
        <taxon>Pirellulales</taxon>
        <taxon>Pirellulaceae</taxon>
        <taxon>Anatilimnocola</taxon>
    </lineage>
</organism>
<proteinExistence type="predicted"/>
<keyword evidence="3" id="KW-1185">Reference proteome</keyword>
<dbReference type="RefSeq" id="WP_145084115.1">
    <property type="nucleotide sequence ID" value="NZ_CP036274.1"/>
</dbReference>
<keyword evidence="1" id="KW-1133">Transmembrane helix</keyword>
<feature type="transmembrane region" description="Helical" evidence="1">
    <location>
        <begin position="189"/>
        <end position="210"/>
    </location>
</feature>
<evidence type="ECO:0000313" key="2">
    <source>
        <dbReference type="EMBL" id="QDU25336.1"/>
    </source>
</evidence>
<reference evidence="2 3" key="1">
    <citation type="submission" date="2019-02" db="EMBL/GenBank/DDBJ databases">
        <title>Deep-cultivation of Planctomycetes and their phenomic and genomic characterization uncovers novel biology.</title>
        <authorList>
            <person name="Wiegand S."/>
            <person name="Jogler M."/>
            <person name="Boedeker C."/>
            <person name="Pinto D."/>
            <person name="Vollmers J."/>
            <person name="Rivas-Marin E."/>
            <person name="Kohn T."/>
            <person name="Peeters S.H."/>
            <person name="Heuer A."/>
            <person name="Rast P."/>
            <person name="Oberbeckmann S."/>
            <person name="Bunk B."/>
            <person name="Jeske O."/>
            <person name="Meyerdierks A."/>
            <person name="Storesund J.E."/>
            <person name="Kallscheuer N."/>
            <person name="Luecker S."/>
            <person name="Lage O.M."/>
            <person name="Pohl T."/>
            <person name="Merkel B.J."/>
            <person name="Hornburger P."/>
            <person name="Mueller R.-W."/>
            <person name="Bruemmer F."/>
            <person name="Labrenz M."/>
            <person name="Spormann A.M."/>
            <person name="Op den Camp H."/>
            <person name="Overmann J."/>
            <person name="Amann R."/>
            <person name="Jetten M.S.M."/>
            <person name="Mascher T."/>
            <person name="Medema M.H."/>
            <person name="Devos D.P."/>
            <person name="Kaster A.-K."/>
            <person name="Ovreas L."/>
            <person name="Rohde M."/>
            <person name="Galperin M.Y."/>
            <person name="Jogler C."/>
        </authorList>
    </citation>
    <scope>NUCLEOTIDE SEQUENCE [LARGE SCALE GENOMIC DNA]</scope>
    <source>
        <strain evidence="2 3">ETA_A8</strain>
    </source>
</reference>
<evidence type="ECO:0000256" key="1">
    <source>
        <dbReference type="SAM" id="Phobius"/>
    </source>
</evidence>
<protein>
    <recommendedName>
        <fullName evidence="4">CorA-like Mg2+ transporter protein</fullName>
    </recommendedName>
</protein>
<dbReference type="KEGG" id="aagg:ETAA8_04010"/>
<dbReference type="AlphaFoldDB" id="A0A517Y561"/>
<gene>
    <name evidence="2" type="ORF">ETAA8_04010</name>
</gene>
<accession>A0A517Y561</accession>
<evidence type="ECO:0000313" key="3">
    <source>
        <dbReference type="Proteomes" id="UP000315017"/>
    </source>
</evidence>
<dbReference type="Proteomes" id="UP000315017">
    <property type="component" value="Chromosome"/>
</dbReference>
<name>A0A517Y561_9BACT</name>
<keyword evidence="1" id="KW-0472">Membrane</keyword>
<dbReference type="EMBL" id="CP036274">
    <property type="protein sequence ID" value="QDU25336.1"/>
    <property type="molecule type" value="Genomic_DNA"/>
</dbReference>
<dbReference type="OrthoDB" id="192288at2"/>
<evidence type="ECO:0008006" key="4">
    <source>
        <dbReference type="Google" id="ProtNLM"/>
    </source>
</evidence>
<keyword evidence="1" id="KW-0812">Transmembrane</keyword>
<sequence length="255" mass="28293">MPVVKNILPPTWDIPAGIRERLGDKVGRQRAMMADGHLLLVLHKLPKANESERQGRFFWRKPDGNWLSSDLGPGAAALAKHLSEFSDLVDKFDRLEDNASTVDEMFRIIEAMGPLHRTTRNLHAALQEARTLISSDRDLINFRDRAYEIERAAELLLGEVQTALDFALAKKTEEQTAASHQMALASHRLNLLAAFFFPIVTLCSIFGVSLNHGIESIIPPPFAFLGVVALGLLLGFILCSILAATMRFPGTSKKR</sequence>
<feature type="transmembrane region" description="Helical" evidence="1">
    <location>
        <begin position="222"/>
        <end position="245"/>
    </location>
</feature>